<reference evidence="3" key="1">
    <citation type="journal article" date="2014" name="Int. J. Syst. Evol. Microbiol.">
        <title>Complete genome sequence of Corynebacterium casei LMG S-19264T (=DSM 44701T), isolated from a smear-ripened cheese.</title>
        <authorList>
            <consortium name="US DOE Joint Genome Institute (JGI-PGF)"/>
            <person name="Walter F."/>
            <person name="Albersmeier A."/>
            <person name="Kalinowski J."/>
            <person name="Ruckert C."/>
        </authorList>
    </citation>
    <scope>NUCLEOTIDE SEQUENCE</scope>
    <source>
        <strain evidence="3">VKM B-2347</strain>
    </source>
</reference>
<evidence type="ECO:0000313" key="3">
    <source>
        <dbReference type="EMBL" id="GLK66801.1"/>
    </source>
</evidence>
<comment type="similarity">
    <text evidence="1">Belongs to the UPF0337 (CsbD) family.</text>
</comment>
<evidence type="ECO:0000259" key="2">
    <source>
        <dbReference type="Pfam" id="PF05532"/>
    </source>
</evidence>
<dbReference type="Proteomes" id="UP001143372">
    <property type="component" value="Unassembled WGS sequence"/>
</dbReference>
<dbReference type="SUPFAM" id="SSF69047">
    <property type="entry name" value="Hypothetical protein YjbJ"/>
    <property type="match status" value="1"/>
</dbReference>
<dbReference type="Gene3D" id="1.10.1470.10">
    <property type="entry name" value="YjbJ"/>
    <property type="match status" value="1"/>
</dbReference>
<feature type="domain" description="CsbD-like" evidence="2">
    <location>
        <begin position="10"/>
        <end position="57"/>
    </location>
</feature>
<gene>
    <name evidence="3" type="ORF">GCM10008179_04390</name>
</gene>
<dbReference type="EMBL" id="BSFI01000002">
    <property type="protein sequence ID" value="GLK66801.1"/>
    <property type="molecule type" value="Genomic_DNA"/>
</dbReference>
<proteinExistence type="inferred from homology"/>
<evidence type="ECO:0000256" key="1">
    <source>
        <dbReference type="ARBA" id="ARBA00009129"/>
    </source>
</evidence>
<comment type="caution">
    <text evidence="3">The sequence shown here is derived from an EMBL/GenBank/DDBJ whole genome shotgun (WGS) entry which is preliminary data.</text>
</comment>
<dbReference type="InterPro" id="IPR008462">
    <property type="entry name" value="CsbD"/>
</dbReference>
<name>A0A9W6IZ27_9HYPH</name>
<dbReference type="Pfam" id="PF05532">
    <property type="entry name" value="CsbD"/>
    <property type="match status" value="1"/>
</dbReference>
<protein>
    <recommendedName>
        <fullName evidence="2">CsbD-like domain-containing protein</fullName>
    </recommendedName>
</protein>
<organism evidence="3 4">
    <name type="scientific">Hansschlegelia plantiphila</name>
    <dbReference type="NCBI Taxonomy" id="374655"/>
    <lineage>
        <taxon>Bacteria</taxon>
        <taxon>Pseudomonadati</taxon>
        <taxon>Pseudomonadota</taxon>
        <taxon>Alphaproteobacteria</taxon>
        <taxon>Hyphomicrobiales</taxon>
        <taxon>Methylopilaceae</taxon>
        <taxon>Hansschlegelia</taxon>
    </lineage>
</organism>
<dbReference type="AlphaFoldDB" id="A0A9W6IZ27"/>
<dbReference type="InterPro" id="IPR036629">
    <property type="entry name" value="YjbJ_sf"/>
</dbReference>
<keyword evidence="4" id="KW-1185">Reference proteome</keyword>
<reference evidence="3" key="2">
    <citation type="submission" date="2023-01" db="EMBL/GenBank/DDBJ databases">
        <authorList>
            <person name="Sun Q."/>
            <person name="Evtushenko L."/>
        </authorList>
    </citation>
    <scope>NUCLEOTIDE SEQUENCE</scope>
    <source>
        <strain evidence="3">VKM B-2347</strain>
    </source>
</reference>
<sequence>MPWEGPMNADRMEGLYRQIKGRLQQVWGRTIGDRALVMRGKATEFAGAAQASFGRAMGATRHFGFRRRLGV</sequence>
<evidence type="ECO:0000313" key="4">
    <source>
        <dbReference type="Proteomes" id="UP001143372"/>
    </source>
</evidence>
<accession>A0A9W6IZ27</accession>